<evidence type="ECO:0000313" key="7">
    <source>
        <dbReference type="EMBL" id="PWA63745.1"/>
    </source>
</evidence>
<feature type="region of interest" description="Disordered" evidence="5">
    <location>
        <begin position="1084"/>
        <end position="1195"/>
    </location>
</feature>
<feature type="region of interest" description="Disordered" evidence="5">
    <location>
        <begin position="493"/>
        <end position="627"/>
    </location>
</feature>
<evidence type="ECO:0000313" key="8">
    <source>
        <dbReference type="Proteomes" id="UP000245207"/>
    </source>
</evidence>
<gene>
    <name evidence="7" type="ORF">CTI12_AA350300</name>
</gene>
<dbReference type="InterPro" id="IPR058594">
    <property type="entry name" value="PB1-like_dom_pln"/>
</dbReference>
<dbReference type="STRING" id="35608.A0A2U1MR48"/>
<name>A0A2U1MR48_ARTAN</name>
<dbReference type="Proteomes" id="UP000245207">
    <property type="component" value="Unassembled WGS sequence"/>
</dbReference>
<feature type="domain" description="SWIM-type" evidence="6">
    <location>
        <begin position="762"/>
        <end position="794"/>
    </location>
</feature>
<keyword evidence="8" id="KW-1185">Reference proteome</keyword>
<dbReference type="InterPro" id="IPR006564">
    <property type="entry name" value="Znf_PMZ"/>
</dbReference>
<feature type="compositionally biased region" description="Basic residues" evidence="5">
    <location>
        <begin position="551"/>
        <end position="561"/>
    </location>
</feature>
<dbReference type="PROSITE" id="PS50966">
    <property type="entry name" value="ZF_SWIM"/>
    <property type="match status" value="1"/>
</dbReference>
<feature type="compositionally biased region" description="Gly residues" evidence="5">
    <location>
        <begin position="919"/>
        <end position="974"/>
    </location>
</feature>
<dbReference type="AlphaFoldDB" id="A0A2U1MR48"/>
<protein>
    <submittedName>
        <fullName evidence="7">Splicing factor</fullName>
    </submittedName>
</protein>
<keyword evidence="3" id="KW-0862">Zinc</keyword>
<dbReference type="PANTHER" id="PTHR31973">
    <property type="entry name" value="POLYPROTEIN, PUTATIVE-RELATED"/>
    <property type="match status" value="1"/>
</dbReference>
<dbReference type="GO" id="GO:0008270">
    <property type="term" value="F:zinc ion binding"/>
    <property type="evidence" value="ECO:0007669"/>
    <property type="project" value="UniProtKB-KW"/>
</dbReference>
<feature type="region of interest" description="Disordered" evidence="5">
    <location>
        <begin position="843"/>
        <end position="1017"/>
    </location>
</feature>
<accession>A0A2U1MR48</accession>
<dbReference type="InterPro" id="IPR025086">
    <property type="entry name" value="SDE2/SF3A3_SAP"/>
</dbReference>
<organism evidence="7 8">
    <name type="scientific">Artemisia annua</name>
    <name type="common">Sweet wormwood</name>
    <dbReference type="NCBI Taxonomy" id="35608"/>
    <lineage>
        <taxon>Eukaryota</taxon>
        <taxon>Viridiplantae</taxon>
        <taxon>Streptophyta</taxon>
        <taxon>Embryophyta</taxon>
        <taxon>Tracheophyta</taxon>
        <taxon>Spermatophyta</taxon>
        <taxon>Magnoliopsida</taxon>
        <taxon>eudicotyledons</taxon>
        <taxon>Gunneridae</taxon>
        <taxon>Pentapetalae</taxon>
        <taxon>asterids</taxon>
        <taxon>campanulids</taxon>
        <taxon>Asterales</taxon>
        <taxon>Asteraceae</taxon>
        <taxon>Asteroideae</taxon>
        <taxon>Anthemideae</taxon>
        <taxon>Artemisiinae</taxon>
        <taxon>Artemisia</taxon>
    </lineage>
</organism>
<dbReference type="Pfam" id="PF13297">
    <property type="entry name" value="SDE2_2C"/>
    <property type="match status" value="1"/>
</dbReference>
<dbReference type="SMART" id="SM00575">
    <property type="entry name" value="ZnF_PMZ"/>
    <property type="match status" value="1"/>
</dbReference>
<evidence type="ECO:0000256" key="3">
    <source>
        <dbReference type="ARBA" id="ARBA00022833"/>
    </source>
</evidence>
<feature type="compositionally biased region" description="Basic residues" evidence="5">
    <location>
        <begin position="843"/>
        <end position="852"/>
    </location>
</feature>
<dbReference type="Pfam" id="PF26130">
    <property type="entry name" value="PB1-like"/>
    <property type="match status" value="1"/>
</dbReference>
<keyword evidence="2 4" id="KW-0863">Zinc-finger</keyword>
<evidence type="ECO:0000256" key="5">
    <source>
        <dbReference type="SAM" id="MobiDB-lite"/>
    </source>
</evidence>
<feature type="compositionally biased region" description="Polar residues" evidence="5">
    <location>
        <begin position="1084"/>
        <end position="1102"/>
    </location>
</feature>
<dbReference type="OrthoDB" id="2160351at2759"/>
<dbReference type="InterPro" id="IPR007527">
    <property type="entry name" value="Znf_SWIM"/>
</dbReference>
<comment type="caution">
    <text evidence="7">The sequence shown here is derived from an EMBL/GenBank/DDBJ whole genome shotgun (WGS) entry which is preliminary data.</text>
</comment>
<feature type="compositionally biased region" description="Basic residues" evidence="5">
    <location>
        <begin position="1135"/>
        <end position="1144"/>
    </location>
</feature>
<dbReference type="Pfam" id="PF04434">
    <property type="entry name" value="SWIM"/>
    <property type="match status" value="1"/>
</dbReference>
<proteinExistence type="predicted"/>
<evidence type="ECO:0000256" key="1">
    <source>
        <dbReference type="ARBA" id="ARBA00022723"/>
    </source>
</evidence>
<feature type="compositionally biased region" description="Low complexity" evidence="5">
    <location>
        <begin position="516"/>
        <end position="526"/>
    </location>
</feature>
<keyword evidence="1" id="KW-0479">Metal-binding</keyword>
<evidence type="ECO:0000256" key="4">
    <source>
        <dbReference type="PROSITE-ProRule" id="PRU00325"/>
    </source>
</evidence>
<dbReference type="PANTHER" id="PTHR31973:SF189">
    <property type="entry name" value="TRANSPOSASE, MUDR, PLANT, MULE TRANSPOSASE DOMAIN PROTEIN-RELATED"/>
    <property type="match status" value="1"/>
</dbReference>
<reference evidence="7 8" key="1">
    <citation type="journal article" date="2018" name="Mol. Plant">
        <title>The genome of Artemisia annua provides insight into the evolution of Asteraceae family and artemisinin biosynthesis.</title>
        <authorList>
            <person name="Shen Q."/>
            <person name="Zhang L."/>
            <person name="Liao Z."/>
            <person name="Wang S."/>
            <person name="Yan T."/>
            <person name="Shi P."/>
            <person name="Liu M."/>
            <person name="Fu X."/>
            <person name="Pan Q."/>
            <person name="Wang Y."/>
            <person name="Lv Z."/>
            <person name="Lu X."/>
            <person name="Zhang F."/>
            <person name="Jiang W."/>
            <person name="Ma Y."/>
            <person name="Chen M."/>
            <person name="Hao X."/>
            <person name="Li L."/>
            <person name="Tang Y."/>
            <person name="Lv G."/>
            <person name="Zhou Y."/>
            <person name="Sun X."/>
            <person name="Brodelius P.E."/>
            <person name="Rose J.K.C."/>
            <person name="Tang K."/>
        </authorList>
    </citation>
    <scope>NUCLEOTIDE SEQUENCE [LARGE SCALE GENOMIC DNA]</scope>
    <source>
        <strain evidence="8">cv. Huhao1</strain>
        <tissue evidence="7">Leaf</tissue>
    </source>
</reference>
<evidence type="ECO:0000259" key="6">
    <source>
        <dbReference type="PROSITE" id="PS50966"/>
    </source>
</evidence>
<feature type="compositionally biased region" description="Basic and acidic residues" evidence="5">
    <location>
        <begin position="1003"/>
        <end position="1017"/>
    </location>
</feature>
<sequence length="1195" mass="136222">MLELHRDFVNSNFGKQIDYSDFIEVFPQLQHIPSKMKISRPYMDYLSNMLDYLVSFLIRTEPLQDVDRLFTKVAADFEEQWADGKNALIDMDFYCKAEELVELGLEKLKQALAALGLKAGGTVQERANRFFLTKDTPLEKLDKKHFSIDARKPEEKEDRHKEIALMEAKIEKLCDILSETIMRTKENIERKQALTYEEMEAEREESELVPQAESDNEEMVKLKMIKDRVFTVNLHHDGAFVPSPLRYLEGDEKQITDIDFEGMSFTDFREVIKHYVHGTVFRLYYCPLRTPLNVGIKEIKTDNDVQEFLRVGYDNKWYIDLYVEHFDYDVMDFINEEANGILSSGSSDEYYSSDECEEFPDVDFHNEGEENVVIKNLTTKDPFLNKMCPNSDMYVDYHDHSVPQAECEALDDPEADNIDPRFQVKKGVSYPKHDPKTPWNKMTPVLGMRYEHPDQLKLALANYGVANGYQLWFERNDWKTLLVFCGRNVEDGRSAGRYTNKKRKIQKSLFNDGEASTSKSKSPKKTNNSDKSPKSAKSPKKKNKSSESSKSPKKKHYKNLPKKNVNSDHCITWRLRKRGEGTSSNTHGEGSSSNTHGEGSSSPVVNPSTNSPKPPETPRAARKRLRDDKNRLPVCGFRLWASWMSTEHSFQIKTLKPDHKCSRNYNLGSLVTYKWIAYHMSKEILNDPFMPYIKMKALIREKFLIDVSLGQCKRAKQRALFNHEGGLIEHYGRLWDYRRALHWDVLASTYDVLEVRSGAQAFAINLTNQTCSCRLWQLSGIPCIHAVAAYMHVSRDADEGVSHWYSQEMWANAYQFSIRPVLGSLFWIRTNNEPPLPPIVRKMPGRPRKARVKAPDENNSQVSRRGKQMRCSNCQTVGHNKTTCDKPTVPKPPIVRKPVGRKREPQHMPASARVRGRGNRGGGGRGQGSGGRGQETGGRGTGAGGRGSSGGGRGTRGGGRGTRGCGRGSRGGGRSSAQRAMDEEDIRQAMEDEYMQGLLDEQDEHRQNYEREETQRLGEEALQQALEEERMFARMDEERERKEQEWEAMMDPYFDCRFPEDDPDIIEYRAMKAAMKASINFVQPTQESQIQPKSAIQESDPGSASVVEASHVDALPQQLSGVHDSDLQGEGSSAGKKKATRQKKAVVSQENRIYYKQRGRSERIKMMQGKKFKFDAQGSGSTPDKAFDVSPDATP</sequence>
<evidence type="ECO:0000256" key="2">
    <source>
        <dbReference type="ARBA" id="ARBA00022771"/>
    </source>
</evidence>
<feature type="compositionally biased region" description="Polar residues" evidence="5">
    <location>
        <begin position="870"/>
        <end position="881"/>
    </location>
</feature>
<dbReference type="EMBL" id="PKPP01004576">
    <property type="protein sequence ID" value="PWA63745.1"/>
    <property type="molecule type" value="Genomic_DNA"/>
</dbReference>
<feature type="compositionally biased region" description="Low complexity" evidence="5">
    <location>
        <begin position="586"/>
        <end position="611"/>
    </location>
</feature>